<proteinExistence type="inferred from homology"/>
<evidence type="ECO:0000256" key="4">
    <source>
        <dbReference type="ARBA" id="ARBA00022692"/>
    </source>
</evidence>
<dbReference type="SUPFAM" id="SSF161098">
    <property type="entry name" value="MetI-like"/>
    <property type="match status" value="1"/>
</dbReference>
<keyword evidence="3" id="KW-1003">Cell membrane</keyword>
<feature type="transmembrane region" description="Helical" evidence="7">
    <location>
        <begin position="78"/>
        <end position="100"/>
    </location>
</feature>
<dbReference type="GO" id="GO:0055085">
    <property type="term" value="P:transmembrane transport"/>
    <property type="evidence" value="ECO:0007669"/>
    <property type="project" value="InterPro"/>
</dbReference>
<dbReference type="EMBL" id="CP005974">
    <property type="protein sequence ID" value="AJR09473.1"/>
    <property type="molecule type" value="Genomic_DNA"/>
</dbReference>
<evidence type="ECO:0000256" key="5">
    <source>
        <dbReference type="ARBA" id="ARBA00022989"/>
    </source>
</evidence>
<evidence type="ECO:0000313" key="9">
    <source>
        <dbReference type="EMBL" id="AJR09473.1"/>
    </source>
</evidence>
<feature type="transmembrane region" description="Helical" evidence="7">
    <location>
        <begin position="196"/>
        <end position="218"/>
    </location>
</feature>
<evidence type="ECO:0000256" key="3">
    <source>
        <dbReference type="ARBA" id="ARBA00022475"/>
    </source>
</evidence>
<feature type="transmembrane region" description="Helical" evidence="7">
    <location>
        <begin position="112"/>
        <end position="133"/>
    </location>
</feature>
<dbReference type="GO" id="GO:0005886">
    <property type="term" value="C:plasma membrane"/>
    <property type="evidence" value="ECO:0007669"/>
    <property type="project" value="UniProtKB-SubCell"/>
</dbReference>
<protein>
    <submittedName>
        <fullName evidence="9">Carbohydrate ABC transporter permease</fullName>
    </submittedName>
</protein>
<dbReference type="PATRIC" id="fig|658445.3.peg.4864"/>
<dbReference type="AlphaFoldDB" id="A0A0C5WQM9"/>
<name>A0A0C5WQM9_9GAMM</name>
<keyword evidence="6 7" id="KW-0472">Membrane</keyword>
<evidence type="ECO:0000313" key="10">
    <source>
        <dbReference type="Proteomes" id="UP000032303"/>
    </source>
</evidence>
<dbReference type="InterPro" id="IPR000515">
    <property type="entry name" value="MetI-like"/>
</dbReference>
<dbReference type="PANTHER" id="PTHR43744:SF12">
    <property type="entry name" value="ABC TRANSPORTER PERMEASE PROTEIN MG189-RELATED"/>
    <property type="match status" value="1"/>
</dbReference>
<organism evidence="9 10">
    <name type="scientific">Photobacterium gaetbulicola Gung47</name>
    <dbReference type="NCBI Taxonomy" id="658445"/>
    <lineage>
        <taxon>Bacteria</taxon>
        <taxon>Pseudomonadati</taxon>
        <taxon>Pseudomonadota</taxon>
        <taxon>Gammaproteobacteria</taxon>
        <taxon>Vibrionales</taxon>
        <taxon>Vibrionaceae</taxon>
        <taxon>Photobacterium</taxon>
    </lineage>
</organism>
<dbReference type="KEGG" id="pgb:H744_2c2820"/>
<keyword evidence="5 7" id="KW-1133">Transmembrane helix</keyword>
<evidence type="ECO:0000256" key="7">
    <source>
        <dbReference type="RuleBase" id="RU363032"/>
    </source>
</evidence>
<feature type="transmembrane region" description="Helical" evidence="7">
    <location>
        <begin position="7"/>
        <end position="28"/>
    </location>
</feature>
<dbReference type="STRING" id="658445.H744_2c2820"/>
<sequence length="276" mass="31336">MNNRITFGSLIAHFLMIGLALSWLYPYVWMFMASLKPSSEVYTTSLFGGNLSLDNYAFLFDTSDRADRPFLRTMFNSLFVSLTITASVVITSMYIAFSLAKLKFKGQEAFRGFLIFQMVFPAFMFILPQYVLIKELGMIDTYGAMILPFVMSGWGIFMMSQSFKGTPNDYIFAAKLDRANLWQVITQIMMPLNKSIIAIVALFTFTGAWDNFLWPLIVMQDAEKMPLSVLLASFSKSYGVYIGPVMAGSVIQTMPLLMLFILFRKHFLQGMSLSLK</sequence>
<dbReference type="CDD" id="cd06261">
    <property type="entry name" value="TM_PBP2"/>
    <property type="match status" value="1"/>
</dbReference>
<keyword evidence="4 7" id="KW-0812">Transmembrane</keyword>
<keyword evidence="2 7" id="KW-0813">Transport</keyword>
<gene>
    <name evidence="9" type="ORF">H744_2c2820</name>
</gene>
<evidence type="ECO:0000256" key="1">
    <source>
        <dbReference type="ARBA" id="ARBA00004651"/>
    </source>
</evidence>
<dbReference type="Pfam" id="PF00528">
    <property type="entry name" value="BPD_transp_1"/>
    <property type="match status" value="1"/>
</dbReference>
<accession>A0A0C5WQM9</accession>
<feature type="transmembrane region" description="Helical" evidence="7">
    <location>
        <begin position="238"/>
        <end position="263"/>
    </location>
</feature>
<keyword evidence="10" id="KW-1185">Reference proteome</keyword>
<feature type="domain" description="ABC transmembrane type-1" evidence="8">
    <location>
        <begin position="74"/>
        <end position="263"/>
    </location>
</feature>
<dbReference type="Proteomes" id="UP000032303">
    <property type="component" value="Chromosome 2"/>
</dbReference>
<dbReference type="PANTHER" id="PTHR43744">
    <property type="entry name" value="ABC TRANSPORTER PERMEASE PROTEIN MG189-RELATED-RELATED"/>
    <property type="match status" value="1"/>
</dbReference>
<evidence type="ECO:0000256" key="6">
    <source>
        <dbReference type="ARBA" id="ARBA00023136"/>
    </source>
</evidence>
<dbReference type="Gene3D" id="1.10.3720.10">
    <property type="entry name" value="MetI-like"/>
    <property type="match status" value="1"/>
</dbReference>
<dbReference type="HOGENOM" id="CLU_016047_1_1_6"/>
<evidence type="ECO:0000256" key="2">
    <source>
        <dbReference type="ARBA" id="ARBA00022448"/>
    </source>
</evidence>
<dbReference type="PROSITE" id="PS50928">
    <property type="entry name" value="ABC_TM1"/>
    <property type="match status" value="1"/>
</dbReference>
<feature type="transmembrane region" description="Helical" evidence="7">
    <location>
        <begin position="139"/>
        <end position="157"/>
    </location>
</feature>
<comment type="similarity">
    <text evidence="7">Belongs to the binding-protein-dependent transport system permease family.</text>
</comment>
<dbReference type="InterPro" id="IPR035906">
    <property type="entry name" value="MetI-like_sf"/>
</dbReference>
<evidence type="ECO:0000259" key="8">
    <source>
        <dbReference type="PROSITE" id="PS50928"/>
    </source>
</evidence>
<reference evidence="9 10" key="1">
    <citation type="submission" date="2013-05" db="EMBL/GenBank/DDBJ databases">
        <title>Complete genome sequence of the lipase-producing bacterium Photobacterium gaetbulicola Gung47.</title>
        <authorList>
            <person name="Kim Y.-O."/>
        </authorList>
    </citation>
    <scope>NUCLEOTIDE SEQUENCE [LARGE SCALE GENOMIC DNA]</scope>
    <source>
        <strain evidence="9 10">Gung47</strain>
    </source>
</reference>
<comment type="subcellular location">
    <subcellularLocation>
        <location evidence="1 7">Cell membrane</location>
        <topology evidence="1 7">Multi-pass membrane protein</topology>
    </subcellularLocation>
</comment>